<reference evidence="5" key="2">
    <citation type="submission" date="2025-08" db="UniProtKB">
        <authorList>
            <consortium name="Ensembl"/>
        </authorList>
    </citation>
    <scope>IDENTIFICATION</scope>
</reference>
<dbReference type="Pfam" id="PF23170">
    <property type="entry name" value="bHLH_PER"/>
    <property type="match status" value="1"/>
</dbReference>
<dbReference type="GO" id="GO:0000976">
    <property type="term" value="F:transcription cis-regulatory region binding"/>
    <property type="evidence" value="ECO:0007669"/>
    <property type="project" value="TreeGrafter"/>
</dbReference>
<dbReference type="InterPro" id="IPR000014">
    <property type="entry name" value="PAS"/>
</dbReference>
<evidence type="ECO:0000256" key="2">
    <source>
        <dbReference type="ARBA" id="ARBA00023242"/>
    </source>
</evidence>
<dbReference type="Pfam" id="PF21353">
    <property type="entry name" value="Per3-like_PAS-A"/>
    <property type="match status" value="1"/>
</dbReference>
<dbReference type="GeneTree" id="ENSGT00940000160817"/>
<dbReference type="CDD" id="cd00130">
    <property type="entry name" value="PAS"/>
    <property type="match status" value="1"/>
</dbReference>
<keyword evidence="2" id="KW-0539">Nucleus</keyword>
<dbReference type="FunFam" id="3.30.450.20:FF:000013">
    <property type="entry name" value="Period circadian protein homolog 2"/>
    <property type="match status" value="1"/>
</dbReference>
<dbReference type="PANTHER" id="PTHR11269">
    <property type="entry name" value="PERIOD CIRCADIAN PROTEIN"/>
    <property type="match status" value="1"/>
</dbReference>
<reference evidence="5 6" key="1">
    <citation type="journal article" date="2011" name="Genome Biol. Evol.">
        <title>Integration of the genetic map and genome assembly of fugu facilitates insights into distinct features of genome evolution in teleosts and mammals.</title>
        <authorList>
            <person name="Kai W."/>
            <person name="Kikuchi K."/>
            <person name="Tohari S."/>
            <person name="Chew A.K."/>
            <person name="Tay A."/>
            <person name="Fujiwara A."/>
            <person name="Hosoya S."/>
            <person name="Suetake H."/>
            <person name="Naruse K."/>
            <person name="Brenner S."/>
            <person name="Suzuki Y."/>
            <person name="Venkatesh B."/>
        </authorList>
    </citation>
    <scope>NUCLEOTIDE SEQUENCE [LARGE SCALE GENOMIC DNA]</scope>
</reference>
<evidence type="ECO:0000256" key="1">
    <source>
        <dbReference type="ARBA" id="ARBA00004123"/>
    </source>
</evidence>
<comment type="subcellular location">
    <subcellularLocation>
        <location evidence="1">Nucleus</location>
    </subcellularLocation>
</comment>
<reference evidence="5" key="3">
    <citation type="submission" date="2025-09" db="UniProtKB">
        <authorList>
            <consortium name="Ensembl"/>
        </authorList>
    </citation>
    <scope>IDENTIFICATION</scope>
</reference>
<proteinExistence type="predicted"/>
<name>A0A674PMK0_TAKRU</name>
<evidence type="ECO:0000313" key="5">
    <source>
        <dbReference type="Ensembl" id="ENSTRUP00000086831.1"/>
    </source>
</evidence>
<dbReference type="Proteomes" id="UP000005226">
    <property type="component" value="Chromosome 19"/>
</dbReference>
<dbReference type="GO" id="GO:0032922">
    <property type="term" value="P:circadian regulation of gene expression"/>
    <property type="evidence" value="ECO:0007669"/>
    <property type="project" value="TreeGrafter"/>
</dbReference>
<dbReference type="Ensembl" id="ENSTRUT00000065910.1">
    <property type="protein sequence ID" value="ENSTRUP00000086831.1"/>
    <property type="gene ID" value="ENSTRUG00000003219.3"/>
</dbReference>
<organism evidence="5 6">
    <name type="scientific">Takifugu rubripes</name>
    <name type="common">Japanese pufferfish</name>
    <name type="synonym">Fugu rubripes</name>
    <dbReference type="NCBI Taxonomy" id="31033"/>
    <lineage>
        <taxon>Eukaryota</taxon>
        <taxon>Metazoa</taxon>
        <taxon>Chordata</taxon>
        <taxon>Craniata</taxon>
        <taxon>Vertebrata</taxon>
        <taxon>Euteleostomi</taxon>
        <taxon>Actinopterygii</taxon>
        <taxon>Neopterygii</taxon>
        <taxon>Teleostei</taxon>
        <taxon>Neoteleostei</taxon>
        <taxon>Acanthomorphata</taxon>
        <taxon>Eupercaria</taxon>
        <taxon>Tetraodontiformes</taxon>
        <taxon>Tetradontoidea</taxon>
        <taxon>Tetraodontidae</taxon>
        <taxon>Takifugu</taxon>
    </lineage>
</organism>
<dbReference type="Gene3D" id="3.30.450.20">
    <property type="entry name" value="PAS domain"/>
    <property type="match status" value="2"/>
</dbReference>
<dbReference type="GO" id="GO:0043153">
    <property type="term" value="P:entrainment of circadian clock by photoperiod"/>
    <property type="evidence" value="ECO:0007669"/>
    <property type="project" value="TreeGrafter"/>
</dbReference>
<evidence type="ECO:0000313" key="6">
    <source>
        <dbReference type="Proteomes" id="UP000005226"/>
    </source>
</evidence>
<feature type="compositionally biased region" description="Low complexity" evidence="3">
    <location>
        <begin position="499"/>
        <end position="510"/>
    </location>
</feature>
<dbReference type="InterPro" id="IPR057310">
    <property type="entry name" value="PER1-3_bHLH"/>
</dbReference>
<dbReference type="InterPro" id="IPR013655">
    <property type="entry name" value="PAS_fold_3"/>
</dbReference>
<feature type="compositionally biased region" description="Polar residues" evidence="3">
    <location>
        <begin position="521"/>
        <end position="531"/>
    </location>
</feature>
<dbReference type="Pfam" id="PF08447">
    <property type="entry name" value="PAS_3"/>
    <property type="match status" value="1"/>
</dbReference>
<feature type="compositionally biased region" description="Basic and acidic residues" evidence="3">
    <location>
        <begin position="11"/>
        <end position="21"/>
    </location>
</feature>
<feature type="compositionally biased region" description="Pro residues" evidence="3">
    <location>
        <begin position="627"/>
        <end position="637"/>
    </location>
</feature>
<feature type="domain" description="PAS" evidence="4">
    <location>
        <begin position="311"/>
        <end position="357"/>
    </location>
</feature>
<dbReference type="GO" id="GO:0005634">
    <property type="term" value="C:nucleus"/>
    <property type="evidence" value="ECO:0007669"/>
    <property type="project" value="UniProtKB-SubCell"/>
</dbReference>
<dbReference type="GO" id="GO:0000122">
    <property type="term" value="P:negative regulation of transcription by RNA polymerase II"/>
    <property type="evidence" value="ECO:0007669"/>
    <property type="project" value="TreeGrafter"/>
</dbReference>
<keyword evidence="6" id="KW-1185">Reference proteome</keyword>
<feature type="compositionally biased region" description="Polar residues" evidence="3">
    <location>
        <begin position="466"/>
        <end position="475"/>
    </location>
</feature>
<dbReference type="GO" id="GO:0005737">
    <property type="term" value="C:cytoplasm"/>
    <property type="evidence" value="ECO:0007669"/>
    <property type="project" value="TreeGrafter"/>
</dbReference>
<dbReference type="SUPFAM" id="SSF55785">
    <property type="entry name" value="PYP-like sensor domain (PAS domain)"/>
    <property type="match status" value="1"/>
</dbReference>
<dbReference type="InterPro" id="IPR050760">
    <property type="entry name" value="Period_circadian_regulator"/>
</dbReference>
<dbReference type="InterPro" id="IPR048814">
    <property type="entry name" value="Per1-3_PAS-A"/>
</dbReference>
<dbReference type="SMART" id="SM00091">
    <property type="entry name" value="PAS"/>
    <property type="match status" value="1"/>
</dbReference>
<feature type="region of interest" description="Disordered" evidence="3">
    <location>
        <begin position="607"/>
        <end position="640"/>
    </location>
</feature>
<dbReference type="AlphaFoldDB" id="A0A674PMK0"/>
<dbReference type="GO" id="GO:0001222">
    <property type="term" value="F:transcription corepressor binding"/>
    <property type="evidence" value="ECO:0007669"/>
    <property type="project" value="TreeGrafter"/>
</dbReference>
<feature type="region of interest" description="Disordered" evidence="3">
    <location>
        <begin position="1"/>
        <end position="30"/>
    </location>
</feature>
<gene>
    <name evidence="5" type="primary">per3</name>
</gene>
<evidence type="ECO:0000259" key="4">
    <source>
        <dbReference type="PROSITE" id="PS50112"/>
    </source>
</evidence>
<feature type="region of interest" description="Disordered" evidence="3">
    <location>
        <begin position="465"/>
        <end position="531"/>
    </location>
</feature>
<dbReference type="InterPro" id="IPR035965">
    <property type="entry name" value="PAS-like_dom_sf"/>
</dbReference>
<evidence type="ECO:0000256" key="3">
    <source>
        <dbReference type="SAM" id="MobiDB-lite"/>
    </source>
</evidence>
<protein>
    <submittedName>
        <fullName evidence="5">Period circadian clock 3</fullName>
    </submittedName>
</protein>
<dbReference type="PANTHER" id="PTHR11269:SF13">
    <property type="entry name" value="PERIOD CIRCADIAN PROTEIN HOMOLOG 3"/>
    <property type="match status" value="1"/>
</dbReference>
<dbReference type="PROSITE" id="PS50112">
    <property type="entry name" value="PAS"/>
    <property type="match status" value="1"/>
</dbReference>
<sequence length="718" mass="79568">MSSCQPDGGVDSEHLRVEESRSSGGEAGSTANSYTRCNALIYIYGHTLCSVFSVAFSNYLCVCSSENADGSRRQAHKEVMITVAEMKKRIPSEKRSRSKASTVEALHYALNCVKQVQANSEYYNLLMQNGQDERRDATVFTLEELERVTSEHTLKNTDSFVVVFSLSSGRVMCASEQAPSILCCKRKFLESAKFVELLFHQDVNVFYSHTAQLHLPPWSNSHTAGVLFDCAQVKSFFCRIRGGKDREGEMRYNPFRITPYLLKVEGKGRSGEEEVPCCLALAERIISGYEAPRIPLDKRIFTTTHSPGCVFLEVDDRAVPLLGYLPQDLIGSSLLTFIHPDDRPLMLSMHRKILKYAGQSPFEHSPVRLRCQNGDHITLDTSWSSFINPWSRKVAFIIGRHKVRMSPLNEDVFAASSKDDITVFYEEVKDLQAKIYKLFLQPVHNNGSSGYGSLGSNGSHEHYISVASSSDSNGNLWEDSHREPVRQRSSITINRSDSHSLVTSSSSSSTSEDDKPAGATDTAQASSDGRSMSNRISLKDIMCTCCRIRLYLPCFPVVLDSGVSVAPTAAAVVGTPLTDITMSTKAMSVVSLTSQCSYSSTIVHVPQPESEATALEDAPMGSEPAETPQPPVRPAPSLPTEERRFVGLTKEVLSAHTQKEEQEYVDRFRHRILQSPYSSYLQLDNSSMAHSHHPGMLLLDLVAAENAFPFIKLNLHSS</sequence>
<accession>A0A674PMK0</accession>